<evidence type="ECO:0000313" key="2">
    <source>
        <dbReference type="EMBL" id="SEJ78013.1"/>
    </source>
</evidence>
<name>A0A1H7BJU5_9RHOB</name>
<accession>A0A1H7BJU5</accession>
<evidence type="ECO:0000313" key="3">
    <source>
        <dbReference type="Proteomes" id="UP000199379"/>
    </source>
</evidence>
<dbReference type="AlphaFoldDB" id="A0A1H7BJU5"/>
<dbReference type="RefSeq" id="WP_092367458.1">
    <property type="nucleotide sequence ID" value="NZ_BMGV01000007.1"/>
</dbReference>
<feature type="domain" description="RES" evidence="1">
    <location>
        <begin position="17"/>
        <end position="140"/>
    </location>
</feature>
<gene>
    <name evidence="2" type="ORF">SAMN05444007_10782</name>
</gene>
<dbReference type="EMBL" id="FNYD01000007">
    <property type="protein sequence ID" value="SEJ78013.1"/>
    <property type="molecule type" value="Genomic_DNA"/>
</dbReference>
<dbReference type="Pfam" id="PF08808">
    <property type="entry name" value="RES"/>
    <property type="match status" value="1"/>
</dbReference>
<sequence length="146" mass="15959">MIAFAGTVWRMTFAGRDATTPVTSPEGRFHHSGQWAVYASLSPEGTAVAIRRYLRPDDLPRLICPLVVKADRVADLRGRDDMSVIWQDNRATGAASPTWAQSDAARAAGAQALLYSSRSRPDLSHLVAFVPEILTADTQRTALPWP</sequence>
<dbReference type="OrthoDB" id="648213at2"/>
<dbReference type="SMART" id="SM00953">
    <property type="entry name" value="RES"/>
    <property type="match status" value="1"/>
</dbReference>
<dbReference type="InterPro" id="IPR014914">
    <property type="entry name" value="RES_dom"/>
</dbReference>
<proteinExistence type="predicted"/>
<dbReference type="STRING" id="1227549.SAMN05444007_10782"/>
<organism evidence="2 3">
    <name type="scientific">Cribrihabitans marinus</name>
    <dbReference type="NCBI Taxonomy" id="1227549"/>
    <lineage>
        <taxon>Bacteria</taxon>
        <taxon>Pseudomonadati</taxon>
        <taxon>Pseudomonadota</taxon>
        <taxon>Alphaproteobacteria</taxon>
        <taxon>Rhodobacterales</taxon>
        <taxon>Paracoccaceae</taxon>
        <taxon>Cribrihabitans</taxon>
    </lineage>
</organism>
<protein>
    <submittedName>
        <fullName evidence="2">RES domain-containing protein</fullName>
    </submittedName>
</protein>
<evidence type="ECO:0000259" key="1">
    <source>
        <dbReference type="SMART" id="SM00953"/>
    </source>
</evidence>
<dbReference type="Proteomes" id="UP000199379">
    <property type="component" value="Unassembled WGS sequence"/>
</dbReference>
<keyword evidence="3" id="KW-1185">Reference proteome</keyword>
<reference evidence="2 3" key="1">
    <citation type="submission" date="2016-10" db="EMBL/GenBank/DDBJ databases">
        <authorList>
            <person name="de Groot N.N."/>
        </authorList>
    </citation>
    <scope>NUCLEOTIDE SEQUENCE [LARGE SCALE GENOMIC DNA]</scope>
    <source>
        <strain evidence="2 3">DSM 29340</strain>
    </source>
</reference>